<dbReference type="GO" id="GO:0016616">
    <property type="term" value="F:oxidoreductase activity, acting on the CH-OH group of donors, NAD or NADP as acceptor"/>
    <property type="evidence" value="ECO:0007669"/>
    <property type="project" value="TreeGrafter"/>
</dbReference>
<keyword evidence="4" id="KW-1185">Reference proteome</keyword>
<dbReference type="Proteomes" id="UP001417504">
    <property type="component" value="Unassembled WGS sequence"/>
</dbReference>
<dbReference type="InterPro" id="IPR050425">
    <property type="entry name" value="NAD(P)_dehydrat-like"/>
</dbReference>
<dbReference type="EMBL" id="JBBNAE010000002">
    <property type="protein sequence ID" value="KAK9145383.1"/>
    <property type="molecule type" value="Genomic_DNA"/>
</dbReference>
<evidence type="ECO:0000259" key="2">
    <source>
        <dbReference type="Pfam" id="PF01370"/>
    </source>
</evidence>
<dbReference type="Gene3D" id="3.40.50.720">
    <property type="entry name" value="NAD(P)-binding Rossmann-like Domain"/>
    <property type="match status" value="1"/>
</dbReference>
<accession>A0AAP0K5A9</accession>
<dbReference type="SUPFAM" id="SSF51735">
    <property type="entry name" value="NAD(P)-binding Rossmann-fold domains"/>
    <property type="match status" value="1"/>
</dbReference>
<dbReference type="InterPro" id="IPR001509">
    <property type="entry name" value="Epimerase_deHydtase"/>
</dbReference>
<dbReference type="InterPro" id="IPR036291">
    <property type="entry name" value="NAD(P)-bd_dom_sf"/>
</dbReference>
<organism evidence="3 4">
    <name type="scientific">Stephania japonica</name>
    <dbReference type="NCBI Taxonomy" id="461633"/>
    <lineage>
        <taxon>Eukaryota</taxon>
        <taxon>Viridiplantae</taxon>
        <taxon>Streptophyta</taxon>
        <taxon>Embryophyta</taxon>
        <taxon>Tracheophyta</taxon>
        <taxon>Spermatophyta</taxon>
        <taxon>Magnoliopsida</taxon>
        <taxon>Ranunculales</taxon>
        <taxon>Menispermaceae</taxon>
        <taxon>Menispermoideae</taxon>
        <taxon>Cissampelideae</taxon>
        <taxon>Stephania</taxon>
    </lineage>
</organism>
<dbReference type="AlphaFoldDB" id="A0AAP0K5A9"/>
<evidence type="ECO:0000256" key="1">
    <source>
        <dbReference type="ARBA" id="ARBA00023002"/>
    </source>
</evidence>
<evidence type="ECO:0000313" key="4">
    <source>
        <dbReference type="Proteomes" id="UP001417504"/>
    </source>
</evidence>
<dbReference type="PANTHER" id="PTHR10366">
    <property type="entry name" value="NAD DEPENDENT EPIMERASE/DEHYDRATASE"/>
    <property type="match status" value="1"/>
</dbReference>
<proteinExistence type="predicted"/>
<feature type="domain" description="NAD-dependent epimerase/dehydratase" evidence="2">
    <location>
        <begin position="15"/>
        <end position="268"/>
    </location>
</feature>
<gene>
    <name evidence="3" type="ORF">Sjap_005286</name>
</gene>
<sequence length="346" mass="38443">MVWTLMEKTNSDYKVCVTGGAGYVGSWLTKILLERGYTVHVTLRNLEDSSKVSILQSLPNAETNLKWFKADIYNPDDFEQAIQGCGCVFHVATPLQHNSQSSQFKDISEAAVAGVESIVKFCIRSKTVKKLIYTASVVAASPMKEDGSGFKDSVDEDCWTPLGLSLAHSNDMLSVYTSSKTLAEKVALSYNDKVNGEGLKVVSLVCTGIGGDTLLPYLTGSQEFILAQLTQKKEASTILKFLHELLGSLPLVHILDVCEAHVFCMEKPLMVGRFLCSNGCLSLRQLADYWRENYPEFKLIESFEEQGGQVNWDPKKLVQEGFQYNYDFKKVLDDTLNCGRRLGAIN</sequence>
<comment type="caution">
    <text evidence="3">The sequence shown here is derived from an EMBL/GenBank/DDBJ whole genome shotgun (WGS) entry which is preliminary data.</text>
</comment>
<dbReference type="PANTHER" id="PTHR10366:SF696">
    <property type="entry name" value="OS07G0601900 PROTEIN"/>
    <property type="match status" value="1"/>
</dbReference>
<dbReference type="FunFam" id="3.40.50.720:FF:000645">
    <property type="entry name" value="Anthocyanidin reductase ((2S)-flavan-3-ol-forming)"/>
    <property type="match status" value="1"/>
</dbReference>
<protein>
    <recommendedName>
        <fullName evidence="2">NAD-dependent epimerase/dehydratase domain-containing protein</fullName>
    </recommendedName>
</protein>
<reference evidence="3 4" key="1">
    <citation type="submission" date="2024-01" db="EMBL/GenBank/DDBJ databases">
        <title>Genome assemblies of Stephania.</title>
        <authorList>
            <person name="Yang L."/>
        </authorList>
    </citation>
    <scope>NUCLEOTIDE SEQUENCE [LARGE SCALE GENOMIC DNA]</scope>
    <source>
        <strain evidence="3">QJT</strain>
        <tissue evidence="3">Leaf</tissue>
    </source>
</reference>
<dbReference type="Pfam" id="PF01370">
    <property type="entry name" value="Epimerase"/>
    <property type="match status" value="1"/>
</dbReference>
<name>A0AAP0K5A9_9MAGN</name>
<keyword evidence="1" id="KW-0560">Oxidoreductase</keyword>
<evidence type="ECO:0000313" key="3">
    <source>
        <dbReference type="EMBL" id="KAK9145383.1"/>
    </source>
</evidence>